<keyword evidence="3" id="KW-1185">Reference proteome</keyword>
<proteinExistence type="predicted"/>
<protein>
    <submittedName>
        <fullName evidence="2">Uncharacterized protein</fullName>
    </submittedName>
</protein>
<gene>
    <name evidence="2" type="ORF">ACFQ1E_17545</name>
</gene>
<evidence type="ECO:0000313" key="3">
    <source>
        <dbReference type="Proteomes" id="UP001596977"/>
    </source>
</evidence>
<organism evidence="2 3">
    <name type="scientific">Sphingomonas canadensis</name>
    <dbReference type="NCBI Taxonomy" id="1219257"/>
    <lineage>
        <taxon>Bacteria</taxon>
        <taxon>Pseudomonadati</taxon>
        <taxon>Pseudomonadota</taxon>
        <taxon>Alphaproteobacteria</taxon>
        <taxon>Sphingomonadales</taxon>
        <taxon>Sphingomonadaceae</taxon>
        <taxon>Sphingomonas</taxon>
    </lineage>
</organism>
<accession>A0ABW3H9M1</accession>
<evidence type="ECO:0000256" key="1">
    <source>
        <dbReference type="SAM" id="MobiDB-lite"/>
    </source>
</evidence>
<comment type="caution">
    <text evidence="2">The sequence shown here is derived from an EMBL/GenBank/DDBJ whole genome shotgun (WGS) entry which is preliminary data.</text>
</comment>
<sequence length="119" mass="13083">MSARDDWAPGDLAVCVADPGDWSPLSGAGEPGPRPVRGQVFRVVAIVPFAWRPRGWLRRWRHGVALCLRGKPAHRAWDAAGFRKIRPADPRFARQLRERLSPGAPARPVNTPTFESGAA</sequence>
<dbReference type="EMBL" id="JBHTJG010000010">
    <property type="protein sequence ID" value="MFD0948151.1"/>
    <property type="molecule type" value="Genomic_DNA"/>
</dbReference>
<dbReference type="Proteomes" id="UP001596977">
    <property type="component" value="Unassembled WGS sequence"/>
</dbReference>
<name>A0ABW3H9M1_9SPHN</name>
<reference evidence="3" key="1">
    <citation type="journal article" date="2019" name="Int. J. Syst. Evol. Microbiol.">
        <title>The Global Catalogue of Microorganisms (GCM) 10K type strain sequencing project: providing services to taxonomists for standard genome sequencing and annotation.</title>
        <authorList>
            <consortium name="The Broad Institute Genomics Platform"/>
            <consortium name="The Broad Institute Genome Sequencing Center for Infectious Disease"/>
            <person name="Wu L."/>
            <person name="Ma J."/>
        </authorList>
    </citation>
    <scope>NUCLEOTIDE SEQUENCE [LARGE SCALE GENOMIC DNA]</scope>
    <source>
        <strain evidence="3">CCUG 62982</strain>
    </source>
</reference>
<feature type="region of interest" description="Disordered" evidence="1">
    <location>
        <begin position="97"/>
        <end position="119"/>
    </location>
</feature>
<evidence type="ECO:0000313" key="2">
    <source>
        <dbReference type="EMBL" id="MFD0948151.1"/>
    </source>
</evidence>
<feature type="compositionally biased region" description="Polar residues" evidence="1">
    <location>
        <begin position="110"/>
        <end position="119"/>
    </location>
</feature>
<dbReference type="RefSeq" id="WP_264945996.1">
    <property type="nucleotide sequence ID" value="NZ_JAPDRA010000010.1"/>
</dbReference>